<organism evidence="3 4">
    <name type="scientific">Romanomermis culicivorax</name>
    <name type="common">Nematode worm</name>
    <dbReference type="NCBI Taxonomy" id="13658"/>
    <lineage>
        <taxon>Eukaryota</taxon>
        <taxon>Metazoa</taxon>
        <taxon>Ecdysozoa</taxon>
        <taxon>Nematoda</taxon>
        <taxon>Enoplea</taxon>
        <taxon>Dorylaimia</taxon>
        <taxon>Mermithida</taxon>
        <taxon>Mermithoidea</taxon>
        <taxon>Mermithidae</taxon>
        <taxon>Romanomermis</taxon>
    </lineage>
</organism>
<evidence type="ECO:0000256" key="1">
    <source>
        <dbReference type="RuleBase" id="RU003694"/>
    </source>
</evidence>
<accession>A0A915LAN7</accession>
<dbReference type="SUPFAM" id="SSF53901">
    <property type="entry name" value="Thiolase-like"/>
    <property type="match status" value="1"/>
</dbReference>
<reference evidence="4" key="1">
    <citation type="submission" date="2022-11" db="UniProtKB">
        <authorList>
            <consortium name="WormBaseParasite"/>
        </authorList>
    </citation>
    <scope>IDENTIFICATION</scope>
</reference>
<evidence type="ECO:0000313" key="4">
    <source>
        <dbReference type="WBParaSite" id="nRc.2.0.1.t47433-RA"/>
    </source>
</evidence>
<evidence type="ECO:0000313" key="3">
    <source>
        <dbReference type="Proteomes" id="UP000887565"/>
    </source>
</evidence>
<dbReference type="GO" id="GO:0016746">
    <property type="term" value="F:acyltransferase activity"/>
    <property type="evidence" value="ECO:0007669"/>
    <property type="project" value="InterPro"/>
</dbReference>
<dbReference type="InterPro" id="IPR014031">
    <property type="entry name" value="Ketoacyl_synth_C"/>
</dbReference>
<evidence type="ECO:0000259" key="2">
    <source>
        <dbReference type="PROSITE" id="PS52004"/>
    </source>
</evidence>
<keyword evidence="1" id="KW-0808">Transferase</keyword>
<protein>
    <submittedName>
        <fullName evidence="4">Ketosynthase family 3 (KS3) domain-containing protein</fullName>
    </submittedName>
</protein>
<dbReference type="Proteomes" id="UP000887565">
    <property type="component" value="Unplaced"/>
</dbReference>
<keyword evidence="3" id="KW-1185">Reference proteome</keyword>
<dbReference type="PANTHER" id="PTHR43074">
    <property type="entry name" value="OMEGA-3 POLYUNSATURATED FATTY ACID SYNTHASE PFAB-RELATED"/>
    <property type="match status" value="1"/>
</dbReference>
<dbReference type="InterPro" id="IPR016039">
    <property type="entry name" value="Thiolase-like"/>
</dbReference>
<dbReference type="Gene3D" id="3.40.47.10">
    <property type="match status" value="1"/>
</dbReference>
<dbReference type="InterPro" id="IPR020841">
    <property type="entry name" value="PKS_Beta-ketoAc_synthase_dom"/>
</dbReference>
<comment type="similarity">
    <text evidence="1">Belongs to the thiolase-like superfamily. Beta-ketoacyl-ACP synthases family.</text>
</comment>
<dbReference type="InterPro" id="IPR014030">
    <property type="entry name" value="Ketoacyl_synth_N"/>
</dbReference>
<dbReference type="AlphaFoldDB" id="A0A915LAN7"/>
<dbReference type="InterPro" id="IPR052568">
    <property type="entry name" value="PKS-FAS_Synthase"/>
</dbReference>
<dbReference type="Pfam" id="PF02801">
    <property type="entry name" value="Ketoacyl-synt_C"/>
    <property type="match status" value="1"/>
</dbReference>
<dbReference type="PROSITE" id="PS52004">
    <property type="entry name" value="KS3_2"/>
    <property type="match status" value="1"/>
</dbReference>
<dbReference type="Pfam" id="PF00109">
    <property type="entry name" value="ketoacyl-synt"/>
    <property type="match status" value="1"/>
</dbReference>
<proteinExistence type="inferred from homology"/>
<dbReference type="PANTHER" id="PTHR43074:SF1">
    <property type="entry name" value="BETA-KETOACYL SYNTHASE FAMILY PROTEIN-RELATED"/>
    <property type="match status" value="1"/>
</dbReference>
<dbReference type="WBParaSite" id="nRc.2.0.1.t47433-RA">
    <property type="protein sequence ID" value="nRc.2.0.1.t47433-RA"/>
    <property type="gene ID" value="nRc.2.0.1.g47433"/>
</dbReference>
<name>A0A915LAN7_ROMCU</name>
<feature type="domain" description="Ketosynthase family 3 (KS3)" evidence="2">
    <location>
        <begin position="1"/>
        <end position="107"/>
    </location>
</feature>
<sequence length="107" mass="11384">MIAGGVHTGQNAAFWSIFAQLGAMSRQQQIKPFSMDADGLLIGEGCGFVVLKRLEDAVRDQDKIYAVIKGVGVSSDGTGTSVMSPSVKGQLKALEQAWINADLDKNK</sequence>